<feature type="compositionally biased region" description="Basic and acidic residues" evidence="1">
    <location>
        <begin position="79"/>
        <end position="94"/>
    </location>
</feature>
<protein>
    <recommendedName>
        <fullName evidence="2">Protein kinase domain-containing protein</fullName>
    </recommendedName>
</protein>
<feature type="region of interest" description="Disordered" evidence="1">
    <location>
        <begin position="1"/>
        <end position="106"/>
    </location>
</feature>
<accession>A0AAD4EIA5</accession>
<evidence type="ECO:0000313" key="4">
    <source>
        <dbReference type="Proteomes" id="UP001195769"/>
    </source>
</evidence>
<dbReference type="PROSITE" id="PS50011">
    <property type="entry name" value="PROTEIN_KINASE_DOM"/>
    <property type="match status" value="1"/>
</dbReference>
<dbReference type="PANTHER" id="PTHR38248">
    <property type="entry name" value="FUNK1 6"/>
    <property type="match status" value="1"/>
</dbReference>
<name>A0AAD4EIA5_9AGAM</name>
<dbReference type="GO" id="GO:0004672">
    <property type="term" value="F:protein kinase activity"/>
    <property type="evidence" value="ECO:0007669"/>
    <property type="project" value="InterPro"/>
</dbReference>
<feature type="compositionally biased region" description="Basic residues" evidence="1">
    <location>
        <begin position="35"/>
        <end position="48"/>
    </location>
</feature>
<organism evidence="3 4">
    <name type="scientific">Suillus fuscotomentosus</name>
    <dbReference type="NCBI Taxonomy" id="1912939"/>
    <lineage>
        <taxon>Eukaryota</taxon>
        <taxon>Fungi</taxon>
        <taxon>Dikarya</taxon>
        <taxon>Basidiomycota</taxon>
        <taxon>Agaricomycotina</taxon>
        <taxon>Agaricomycetes</taxon>
        <taxon>Agaricomycetidae</taxon>
        <taxon>Boletales</taxon>
        <taxon>Suillineae</taxon>
        <taxon>Suillaceae</taxon>
        <taxon>Suillus</taxon>
    </lineage>
</organism>
<feature type="domain" description="Protein kinase" evidence="2">
    <location>
        <begin position="314"/>
        <end position="620"/>
    </location>
</feature>
<dbReference type="GeneID" id="64660417"/>
<comment type="caution">
    <text evidence="3">The sequence shown here is derived from an EMBL/GenBank/DDBJ whole genome shotgun (WGS) entry which is preliminary data.</text>
</comment>
<dbReference type="Gene3D" id="1.10.510.10">
    <property type="entry name" value="Transferase(Phosphotransferase) domain 1"/>
    <property type="match status" value="1"/>
</dbReference>
<dbReference type="RefSeq" id="XP_041232303.1">
    <property type="nucleotide sequence ID" value="XM_041366119.1"/>
</dbReference>
<dbReference type="InterPro" id="IPR000719">
    <property type="entry name" value="Prot_kinase_dom"/>
</dbReference>
<evidence type="ECO:0000313" key="3">
    <source>
        <dbReference type="EMBL" id="KAG1906728.1"/>
    </source>
</evidence>
<feature type="region of interest" description="Disordered" evidence="1">
    <location>
        <begin position="640"/>
        <end position="669"/>
    </location>
</feature>
<dbReference type="Proteomes" id="UP001195769">
    <property type="component" value="Unassembled WGS sequence"/>
</dbReference>
<dbReference type="GO" id="GO:0005524">
    <property type="term" value="F:ATP binding"/>
    <property type="evidence" value="ECO:0007669"/>
    <property type="project" value="InterPro"/>
</dbReference>
<keyword evidence="4" id="KW-1185">Reference proteome</keyword>
<reference evidence="3" key="1">
    <citation type="journal article" date="2020" name="New Phytol.">
        <title>Comparative genomics reveals dynamic genome evolution in host specialist ectomycorrhizal fungi.</title>
        <authorList>
            <person name="Lofgren L.A."/>
            <person name="Nguyen N.H."/>
            <person name="Vilgalys R."/>
            <person name="Ruytinx J."/>
            <person name="Liao H.L."/>
            <person name="Branco S."/>
            <person name="Kuo A."/>
            <person name="LaButti K."/>
            <person name="Lipzen A."/>
            <person name="Andreopoulos W."/>
            <person name="Pangilinan J."/>
            <person name="Riley R."/>
            <person name="Hundley H."/>
            <person name="Na H."/>
            <person name="Barry K."/>
            <person name="Grigoriev I.V."/>
            <person name="Stajich J.E."/>
            <person name="Kennedy P.G."/>
        </authorList>
    </citation>
    <scope>NUCLEOTIDE SEQUENCE</scope>
    <source>
        <strain evidence="3">FC203</strain>
    </source>
</reference>
<dbReference type="InterPro" id="IPR040976">
    <property type="entry name" value="Pkinase_fungal"/>
</dbReference>
<evidence type="ECO:0000256" key="1">
    <source>
        <dbReference type="SAM" id="MobiDB-lite"/>
    </source>
</evidence>
<dbReference type="AlphaFoldDB" id="A0AAD4EIA5"/>
<dbReference type="InterPro" id="IPR011009">
    <property type="entry name" value="Kinase-like_dom_sf"/>
</dbReference>
<proteinExistence type="predicted"/>
<gene>
    <name evidence="3" type="ORF">F5891DRAFT_1182136</name>
</gene>
<dbReference type="PANTHER" id="PTHR38248:SF2">
    <property type="entry name" value="FUNK1 11"/>
    <property type="match status" value="1"/>
</dbReference>
<sequence length="669" mass="74711">MEGGPVFNPAGRGKGGVWQLDPRNVQPKLLANTRNNKKQKAQKTRRAQKTQPRAQTSMVAAVLTDTEVEGSDSSFTSPETDKSFGAKGYDDKNPNKKRPRASATTEGKWTRLLNAVQAAMHAMYAKSFPNPSAAFPFCPMDVITGLPKRIWSSQFSNSPVPDNTNAQKPDIILVDCSLRNISLRWCNIITCVEHTESELNSTIPLYCGSVTKGYLLMREQPWRRFVVVFSIACNKLRLHYFDRSGLIISHPVSIVADSVRLLEVLNTLTLAHTSTLGYDPTMHMCDPTCQGTHPNLRENAKGWIEGPDKAHLSIMSVLWRSQGFFSRGTVCYRVQTLDGSEYALKDCWVAEDRRYHEVTVLRMVEGIPNVVKLVADWDVLYDGEPDCTYRIRASHGVYSSGFICRFHRRLLLTPCGEPLLFYSSKPELLRAFHDFVKGEHVLHGDLSPNNFVIHDGQGYFIDFDHAGIITEGTNSFPSEGTGTRPYMSIRLLRGDAANEKKHGTVEHTASDDLESLFYIFVEFATTFDGPRGVMKDEGRRPMWVENFENAGSGFWMAKQAYVLSPAIDKSLMDKTTPFFASFCQIIQEWRHLILAAASDPSDTPIGVTHTALASLLAKWISQLPPDAPAEIMVPMASSSSSSRLGHFPHDNNIQSSAGPRRSMRIQQKA</sequence>
<dbReference type="SUPFAM" id="SSF56112">
    <property type="entry name" value="Protein kinase-like (PK-like)"/>
    <property type="match status" value="1"/>
</dbReference>
<dbReference type="EMBL" id="JABBWK010000004">
    <property type="protein sequence ID" value="KAG1906728.1"/>
    <property type="molecule type" value="Genomic_DNA"/>
</dbReference>
<evidence type="ECO:0000259" key="2">
    <source>
        <dbReference type="PROSITE" id="PS50011"/>
    </source>
</evidence>
<dbReference type="Pfam" id="PF17667">
    <property type="entry name" value="Pkinase_fungal"/>
    <property type="match status" value="1"/>
</dbReference>